<dbReference type="AlphaFoldDB" id="A0A087TFZ1"/>
<evidence type="ECO:0000313" key="2">
    <source>
        <dbReference type="Proteomes" id="UP000054359"/>
    </source>
</evidence>
<dbReference type="EMBL" id="KK115034">
    <property type="protein sequence ID" value="KFM64030.1"/>
    <property type="molecule type" value="Genomic_DNA"/>
</dbReference>
<organism evidence="1 2">
    <name type="scientific">Stegodyphus mimosarum</name>
    <name type="common">African social velvet spider</name>
    <dbReference type="NCBI Taxonomy" id="407821"/>
    <lineage>
        <taxon>Eukaryota</taxon>
        <taxon>Metazoa</taxon>
        <taxon>Ecdysozoa</taxon>
        <taxon>Arthropoda</taxon>
        <taxon>Chelicerata</taxon>
        <taxon>Arachnida</taxon>
        <taxon>Araneae</taxon>
        <taxon>Araneomorphae</taxon>
        <taxon>Entelegynae</taxon>
        <taxon>Eresoidea</taxon>
        <taxon>Eresidae</taxon>
        <taxon>Stegodyphus</taxon>
    </lineage>
</organism>
<proteinExistence type="predicted"/>
<protein>
    <submittedName>
        <fullName evidence="1">Uncharacterized protein</fullName>
    </submittedName>
</protein>
<name>A0A087TFZ1_STEMI</name>
<feature type="non-terminal residue" evidence="1">
    <location>
        <position position="72"/>
    </location>
</feature>
<sequence>MYMKTVFIMSKCCNLGTFSVERSLFDQDRSTEIRKLMTMFQESGHRAMVLSPAIEFKPLSITDFSVNVIPEF</sequence>
<accession>A0A087TFZ1</accession>
<evidence type="ECO:0000313" key="1">
    <source>
        <dbReference type="EMBL" id="KFM64030.1"/>
    </source>
</evidence>
<dbReference type="Proteomes" id="UP000054359">
    <property type="component" value="Unassembled WGS sequence"/>
</dbReference>
<keyword evidence="2" id="KW-1185">Reference proteome</keyword>
<gene>
    <name evidence="1" type="ORF">X975_15448</name>
</gene>
<reference evidence="1 2" key="1">
    <citation type="submission" date="2013-11" db="EMBL/GenBank/DDBJ databases">
        <title>Genome sequencing of Stegodyphus mimosarum.</title>
        <authorList>
            <person name="Bechsgaard J."/>
        </authorList>
    </citation>
    <scope>NUCLEOTIDE SEQUENCE [LARGE SCALE GENOMIC DNA]</scope>
</reference>